<dbReference type="PANTHER" id="PTHR11741">
    <property type="entry name" value="ELONGATION FACTOR TS"/>
    <property type="match status" value="1"/>
</dbReference>
<protein>
    <submittedName>
        <fullName evidence="5">Elongation factor Ts</fullName>
    </submittedName>
</protein>
<dbReference type="InterPro" id="IPR001816">
    <property type="entry name" value="Transl_elong_EFTs/EF1B"/>
</dbReference>
<organism evidence="5">
    <name type="scientific">bioreactor metagenome</name>
    <dbReference type="NCBI Taxonomy" id="1076179"/>
    <lineage>
        <taxon>unclassified sequences</taxon>
        <taxon>metagenomes</taxon>
        <taxon>ecological metagenomes</taxon>
    </lineage>
</organism>
<dbReference type="Gene3D" id="1.10.8.10">
    <property type="entry name" value="DNA helicase RuvA subunit, C-terminal domain"/>
    <property type="match status" value="1"/>
</dbReference>
<dbReference type="Gene3D" id="1.10.286.20">
    <property type="match status" value="1"/>
</dbReference>
<feature type="domain" description="Translation elongation factor EFTs/EF1B dimerisation" evidence="4">
    <location>
        <begin position="75"/>
        <end position="272"/>
    </location>
</feature>
<dbReference type="InterPro" id="IPR018101">
    <property type="entry name" value="Transl_elong_Ts_CS"/>
</dbReference>
<dbReference type="GO" id="GO:0003746">
    <property type="term" value="F:translation elongation factor activity"/>
    <property type="evidence" value="ECO:0007669"/>
    <property type="project" value="UniProtKB-KW"/>
</dbReference>
<proteinExistence type="inferred from homology"/>
<evidence type="ECO:0000256" key="2">
    <source>
        <dbReference type="ARBA" id="ARBA00022768"/>
    </source>
</evidence>
<sequence>MEIKATDVAKLRQMTGAGMMDCKSALVEANGDFDKAKDIIREKGKLVAAKRADRETTEGSVIALANADRTKAILTCLGCETDFVAKNAEFQQLANKIADAALTAMPADLAGLMKVTLDGQTIEEAVTQQTGKSGEKHAIPFYAKIEASYIATYIHTNGKVATVVGFSKKVSETVGDEIAMQITAMNPVSVNRDSCPKEVIEKELEIYRIQIREEGKPENMVEQIAQGKLNKFFKESTLEDQTFVQDGKISVAQYLKSVDPEVKVTGFFRFSLND</sequence>
<dbReference type="CDD" id="cd14275">
    <property type="entry name" value="UBA_EF-Ts"/>
    <property type="match status" value="1"/>
</dbReference>
<dbReference type="PROSITE" id="PS01126">
    <property type="entry name" value="EF_TS_1"/>
    <property type="match status" value="1"/>
</dbReference>
<dbReference type="InterPro" id="IPR036402">
    <property type="entry name" value="EF-Ts_dimer_sf"/>
</dbReference>
<dbReference type="InterPro" id="IPR009060">
    <property type="entry name" value="UBA-like_sf"/>
</dbReference>
<dbReference type="InterPro" id="IPR014039">
    <property type="entry name" value="Transl_elong_EFTs/EF1B_dimer"/>
</dbReference>
<dbReference type="PANTHER" id="PTHR11741:SF0">
    <property type="entry name" value="ELONGATION FACTOR TS, MITOCHONDRIAL"/>
    <property type="match status" value="1"/>
</dbReference>
<dbReference type="AlphaFoldDB" id="A0A644V4V4"/>
<reference evidence="5" key="1">
    <citation type="submission" date="2019-08" db="EMBL/GenBank/DDBJ databases">
        <authorList>
            <person name="Kucharzyk K."/>
            <person name="Murdoch R.W."/>
            <person name="Higgins S."/>
            <person name="Loffler F."/>
        </authorList>
    </citation>
    <scope>NUCLEOTIDE SEQUENCE</scope>
</reference>
<dbReference type="EMBL" id="VSSQ01000221">
    <property type="protein sequence ID" value="MPL86369.1"/>
    <property type="molecule type" value="Genomic_DNA"/>
</dbReference>
<evidence type="ECO:0000256" key="1">
    <source>
        <dbReference type="ARBA" id="ARBA00005532"/>
    </source>
</evidence>
<name>A0A644V4V4_9ZZZZ</name>
<dbReference type="GO" id="GO:0005737">
    <property type="term" value="C:cytoplasm"/>
    <property type="evidence" value="ECO:0007669"/>
    <property type="project" value="UniProtKB-ARBA"/>
</dbReference>
<comment type="caution">
    <text evidence="5">The sequence shown here is derived from an EMBL/GenBank/DDBJ whole genome shotgun (WGS) entry which is preliminary data.</text>
</comment>
<accession>A0A644V4V4</accession>
<gene>
    <name evidence="5" type="primary">tsf_13</name>
    <name evidence="5" type="ORF">SDC9_32349</name>
</gene>
<keyword evidence="3" id="KW-0648">Protein biosynthesis</keyword>
<evidence type="ECO:0000313" key="5">
    <source>
        <dbReference type="EMBL" id="MPL86369.1"/>
    </source>
</evidence>
<dbReference type="NCBIfam" id="TIGR00116">
    <property type="entry name" value="tsf"/>
    <property type="match status" value="1"/>
</dbReference>
<dbReference type="Gene3D" id="3.30.479.20">
    <property type="entry name" value="Elongation factor Ts, dimerisation domain"/>
    <property type="match status" value="2"/>
</dbReference>
<dbReference type="Pfam" id="PF00889">
    <property type="entry name" value="EF_TS"/>
    <property type="match status" value="1"/>
</dbReference>
<dbReference type="FunFam" id="1.10.8.10:FF:000001">
    <property type="entry name" value="Elongation factor Ts"/>
    <property type="match status" value="1"/>
</dbReference>
<evidence type="ECO:0000256" key="3">
    <source>
        <dbReference type="ARBA" id="ARBA00022917"/>
    </source>
</evidence>
<dbReference type="HAMAP" id="MF_00050">
    <property type="entry name" value="EF_Ts"/>
    <property type="match status" value="1"/>
</dbReference>
<dbReference type="SUPFAM" id="SSF46934">
    <property type="entry name" value="UBA-like"/>
    <property type="match status" value="1"/>
</dbReference>
<evidence type="ECO:0000259" key="4">
    <source>
        <dbReference type="Pfam" id="PF00889"/>
    </source>
</evidence>
<comment type="similarity">
    <text evidence="1">Belongs to the EF-Ts family.</text>
</comment>
<dbReference type="FunFam" id="1.10.286.20:FF:000001">
    <property type="entry name" value="Elongation factor Ts"/>
    <property type="match status" value="1"/>
</dbReference>
<dbReference type="SUPFAM" id="SSF54713">
    <property type="entry name" value="Elongation factor Ts (EF-Ts), dimerisation domain"/>
    <property type="match status" value="1"/>
</dbReference>
<keyword evidence="2 5" id="KW-0251">Elongation factor</keyword>